<dbReference type="Proteomes" id="UP000041254">
    <property type="component" value="Unassembled WGS sequence"/>
</dbReference>
<feature type="chain" id="PRO_5005190389" description="Major facilitator superfamily (MFS) profile domain-containing protein" evidence="9">
    <location>
        <begin position="23"/>
        <end position="569"/>
    </location>
</feature>
<evidence type="ECO:0000256" key="5">
    <source>
        <dbReference type="ARBA" id="ARBA00023136"/>
    </source>
</evidence>
<keyword evidence="12" id="KW-1185">Reference proteome</keyword>
<dbReference type="GO" id="GO:0022857">
    <property type="term" value="F:transmembrane transporter activity"/>
    <property type="evidence" value="ECO:0007669"/>
    <property type="project" value="InterPro"/>
</dbReference>
<feature type="transmembrane region" description="Helical" evidence="8">
    <location>
        <begin position="363"/>
        <end position="384"/>
    </location>
</feature>
<feature type="transmembrane region" description="Helical" evidence="8">
    <location>
        <begin position="461"/>
        <end position="483"/>
    </location>
</feature>
<dbReference type="EMBL" id="CDMY01000652">
    <property type="protein sequence ID" value="CEM28351.1"/>
    <property type="molecule type" value="Genomic_DNA"/>
</dbReference>
<evidence type="ECO:0000256" key="7">
    <source>
        <dbReference type="SAM" id="MobiDB-lite"/>
    </source>
</evidence>
<name>A0A0G4GFP1_VITBC</name>
<feature type="signal peptide" evidence="9">
    <location>
        <begin position="1"/>
        <end position="22"/>
    </location>
</feature>
<dbReference type="AlphaFoldDB" id="A0A0G4GFP1"/>
<dbReference type="GO" id="GO:0016020">
    <property type="term" value="C:membrane"/>
    <property type="evidence" value="ECO:0007669"/>
    <property type="project" value="UniProtKB-SubCell"/>
</dbReference>
<evidence type="ECO:0000256" key="8">
    <source>
        <dbReference type="SAM" id="Phobius"/>
    </source>
</evidence>
<feature type="transmembrane region" description="Helical" evidence="8">
    <location>
        <begin position="287"/>
        <end position="309"/>
    </location>
</feature>
<protein>
    <recommendedName>
        <fullName evidence="10">Major facilitator superfamily (MFS) profile domain-containing protein</fullName>
    </recommendedName>
</protein>
<evidence type="ECO:0000256" key="6">
    <source>
        <dbReference type="ARBA" id="ARBA00024338"/>
    </source>
</evidence>
<evidence type="ECO:0000313" key="12">
    <source>
        <dbReference type="Proteomes" id="UP000041254"/>
    </source>
</evidence>
<keyword evidence="2" id="KW-0813">Transport</keyword>
<dbReference type="InterPro" id="IPR036259">
    <property type="entry name" value="MFS_trans_sf"/>
</dbReference>
<dbReference type="VEuPathDB" id="CryptoDB:Vbra_17680"/>
<comment type="subcellular location">
    <subcellularLocation>
        <location evidence="1">Membrane</location>
        <topology evidence="1">Multi-pass membrane protein</topology>
    </subcellularLocation>
</comment>
<feature type="region of interest" description="Disordered" evidence="7">
    <location>
        <begin position="82"/>
        <end position="106"/>
    </location>
</feature>
<reference evidence="11 12" key="1">
    <citation type="submission" date="2014-11" db="EMBL/GenBank/DDBJ databases">
        <authorList>
            <person name="Zhu J."/>
            <person name="Qi W."/>
            <person name="Song R."/>
        </authorList>
    </citation>
    <scope>NUCLEOTIDE SEQUENCE [LARGE SCALE GENOMIC DNA]</scope>
</reference>
<evidence type="ECO:0000256" key="1">
    <source>
        <dbReference type="ARBA" id="ARBA00004141"/>
    </source>
</evidence>
<feature type="transmembrane region" description="Helical" evidence="8">
    <location>
        <begin position="171"/>
        <end position="189"/>
    </location>
</feature>
<keyword evidence="9" id="KW-0732">Signal</keyword>
<dbReference type="Pfam" id="PF07690">
    <property type="entry name" value="MFS_1"/>
    <property type="match status" value="1"/>
</dbReference>
<evidence type="ECO:0000256" key="4">
    <source>
        <dbReference type="ARBA" id="ARBA00022989"/>
    </source>
</evidence>
<evidence type="ECO:0000256" key="2">
    <source>
        <dbReference type="ARBA" id="ARBA00022448"/>
    </source>
</evidence>
<evidence type="ECO:0000259" key="10">
    <source>
        <dbReference type="PROSITE" id="PS50850"/>
    </source>
</evidence>
<feature type="transmembrane region" description="Helical" evidence="8">
    <location>
        <begin position="528"/>
        <end position="545"/>
    </location>
</feature>
<dbReference type="InterPro" id="IPR044770">
    <property type="entry name" value="MFS_spinster-like"/>
</dbReference>
<feature type="transmembrane region" description="Helical" evidence="8">
    <location>
        <begin position="396"/>
        <end position="423"/>
    </location>
</feature>
<feature type="domain" description="Major facilitator superfamily (MFS) profile" evidence="10">
    <location>
        <begin position="117"/>
        <end position="550"/>
    </location>
</feature>
<evidence type="ECO:0000313" key="11">
    <source>
        <dbReference type="EMBL" id="CEM28351.1"/>
    </source>
</evidence>
<organism evidence="11 12">
    <name type="scientific">Vitrella brassicaformis (strain CCMP3155)</name>
    <dbReference type="NCBI Taxonomy" id="1169540"/>
    <lineage>
        <taxon>Eukaryota</taxon>
        <taxon>Sar</taxon>
        <taxon>Alveolata</taxon>
        <taxon>Colpodellida</taxon>
        <taxon>Vitrellaceae</taxon>
        <taxon>Vitrella</taxon>
    </lineage>
</organism>
<sequence>MKSGRLMITSTLICLHIGSAASGEAIPLVRRSASVAPPFIHRLPADVATPQFLQRTTGGRRHHAKKLQPLVWPAALSRLSAKPTQAEQEQQTKAPDASFEPISSTDAESPALRPFVILAVLTLVYLSNQWSRTLLYYLVDFNDSVSESLGPPTEAARRLINIDLGFDEKQYSFIASFGFTIFFSAAGFFAGGQVDKMSRRVATGLPALGWAAMTALQAGAQSFGQLFGLRVGQGVFMAFTTPAAYALLADIFPANQRATANSFYVSAVYLGQALASLSILLNEQLGWRAVTSIVAAFAATSGILSLLLVTDPRDATAGSQMARTIDEDKAGQGREEGERREVGVLGTWVDQRRVVGEVLSSDVVKLVILASVVRIAAGLSIGVWKGPLYRACFPDSMAAFSVLNAGIVGAVGAGSSLLGGALADRLAEKDESIRAWIPAVGSFLAAPLWMGVCLADSFELSAFLLLLEYLAAECWFGPTVAILQSNTPSQYRGTAQGLFQFSNLLSNTLPVLLGSLMTSFALKDVVAWGVAAAYMVSGGLFVALGQRIKAATAAPGGGRVDANITDATM</sequence>
<accession>A0A0G4GFP1</accession>
<dbReference type="InterPro" id="IPR020846">
    <property type="entry name" value="MFS_dom"/>
</dbReference>
<evidence type="ECO:0000256" key="3">
    <source>
        <dbReference type="ARBA" id="ARBA00022692"/>
    </source>
</evidence>
<dbReference type="OMA" id="FGSVYFE"/>
<feature type="transmembrane region" description="Helical" evidence="8">
    <location>
        <begin position="435"/>
        <end position="455"/>
    </location>
</feature>
<proteinExistence type="inferred from homology"/>
<dbReference type="PANTHER" id="PTHR23505">
    <property type="entry name" value="SPINSTER"/>
    <property type="match status" value="1"/>
</dbReference>
<keyword evidence="3 8" id="KW-0812">Transmembrane</keyword>
<keyword evidence="4 8" id="KW-1133">Transmembrane helix</keyword>
<dbReference type="PANTHER" id="PTHR23505:SF52">
    <property type="entry name" value="MAJOR FACILITATOR SUPERFAMILY PROTEIN"/>
    <property type="match status" value="1"/>
</dbReference>
<feature type="compositionally biased region" description="Polar residues" evidence="7">
    <location>
        <begin position="82"/>
        <end position="93"/>
    </location>
</feature>
<dbReference type="PROSITE" id="PS50850">
    <property type="entry name" value="MFS"/>
    <property type="match status" value="1"/>
</dbReference>
<keyword evidence="5 8" id="KW-0472">Membrane</keyword>
<gene>
    <name evidence="11" type="ORF">Vbra_17680</name>
</gene>
<comment type="similarity">
    <text evidence="6">Belongs to the major facilitator superfamily. Spinster (TC 2.A.1.49) family.</text>
</comment>
<evidence type="ECO:0000256" key="9">
    <source>
        <dbReference type="SAM" id="SignalP"/>
    </source>
</evidence>
<dbReference type="SUPFAM" id="SSF103473">
    <property type="entry name" value="MFS general substrate transporter"/>
    <property type="match status" value="1"/>
</dbReference>
<dbReference type="InParanoid" id="A0A0G4GFP1"/>
<dbReference type="Gene3D" id="1.20.1250.20">
    <property type="entry name" value="MFS general substrate transporter like domains"/>
    <property type="match status" value="1"/>
</dbReference>
<feature type="transmembrane region" description="Helical" evidence="8">
    <location>
        <begin position="231"/>
        <end position="251"/>
    </location>
</feature>
<dbReference type="InterPro" id="IPR011701">
    <property type="entry name" value="MFS"/>
</dbReference>
<dbReference type="OrthoDB" id="3639251at2759"/>
<dbReference type="STRING" id="1169540.A0A0G4GFP1"/>
<feature type="transmembrane region" description="Helical" evidence="8">
    <location>
        <begin position="263"/>
        <end position="281"/>
    </location>
</feature>